<evidence type="ECO:0008006" key="3">
    <source>
        <dbReference type="Google" id="ProtNLM"/>
    </source>
</evidence>
<sequence length="204" mass="23364">MNRILYTFILLGACMIFGSCKQTTFDTKEALWTYLKDPENGYTHTKMIRGVRYTITYKPTDLLVDQELGGQQKEPRVIDDLRSKYTPYLYFTLSMAKNQQELLNTVTGDKQRFGAMVNQLAFGMEEKIHCFTPSKDTIALADYNYPRMYGMSGATTMLLVYPKEAAILNAEYINLTIEDLGLNTGEVRFKIPTDIIRSAPTLRF</sequence>
<dbReference type="Proteomes" id="UP001597459">
    <property type="component" value="Unassembled WGS sequence"/>
</dbReference>
<dbReference type="RefSeq" id="WP_378253659.1">
    <property type="nucleotide sequence ID" value="NZ_JBHSJV010000001.1"/>
</dbReference>
<protein>
    <recommendedName>
        <fullName evidence="3">Lipoprotein</fullName>
    </recommendedName>
</protein>
<accession>A0ABW5NA61</accession>
<dbReference type="PROSITE" id="PS51257">
    <property type="entry name" value="PROKAR_LIPOPROTEIN"/>
    <property type="match status" value="1"/>
</dbReference>
<keyword evidence="2" id="KW-1185">Reference proteome</keyword>
<gene>
    <name evidence="1" type="ORF">ACFSTE_14880</name>
</gene>
<dbReference type="EMBL" id="JBHULX010000030">
    <property type="protein sequence ID" value="MFD2592121.1"/>
    <property type="molecule type" value="Genomic_DNA"/>
</dbReference>
<comment type="caution">
    <text evidence="1">The sequence shown here is derived from an EMBL/GenBank/DDBJ whole genome shotgun (WGS) entry which is preliminary data.</text>
</comment>
<reference evidence="2" key="1">
    <citation type="journal article" date="2019" name="Int. J. Syst. Evol. Microbiol.">
        <title>The Global Catalogue of Microorganisms (GCM) 10K type strain sequencing project: providing services to taxonomists for standard genome sequencing and annotation.</title>
        <authorList>
            <consortium name="The Broad Institute Genomics Platform"/>
            <consortium name="The Broad Institute Genome Sequencing Center for Infectious Disease"/>
            <person name="Wu L."/>
            <person name="Ma J."/>
        </authorList>
    </citation>
    <scope>NUCLEOTIDE SEQUENCE [LARGE SCALE GENOMIC DNA]</scope>
    <source>
        <strain evidence="2">KCTC 42423</strain>
    </source>
</reference>
<evidence type="ECO:0000313" key="1">
    <source>
        <dbReference type="EMBL" id="MFD2592121.1"/>
    </source>
</evidence>
<organism evidence="1 2">
    <name type="scientific">Aquimarina hainanensis</name>
    <dbReference type="NCBI Taxonomy" id="1578017"/>
    <lineage>
        <taxon>Bacteria</taxon>
        <taxon>Pseudomonadati</taxon>
        <taxon>Bacteroidota</taxon>
        <taxon>Flavobacteriia</taxon>
        <taxon>Flavobacteriales</taxon>
        <taxon>Flavobacteriaceae</taxon>
        <taxon>Aquimarina</taxon>
    </lineage>
</organism>
<evidence type="ECO:0000313" key="2">
    <source>
        <dbReference type="Proteomes" id="UP001597459"/>
    </source>
</evidence>
<proteinExistence type="predicted"/>
<name>A0ABW5NA61_9FLAO</name>